<dbReference type="InterPro" id="IPR050680">
    <property type="entry name" value="YpeA/RimI_acetyltransf"/>
</dbReference>
<dbReference type="InterPro" id="IPR016181">
    <property type="entry name" value="Acyl_CoA_acyltransferase"/>
</dbReference>
<comment type="function">
    <text evidence="5 6">Acetylates the N-terminal alanine of ribosomal protein bS18.</text>
</comment>
<dbReference type="PANTHER" id="PTHR43420:SF51">
    <property type="entry name" value="PEPTIDYL-LYSINE N-ACETYLTRANSFERASE YIAC"/>
    <property type="match status" value="1"/>
</dbReference>
<dbReference type="Pfam" id="PF00583">
    <property type="entry name" value="Acetyltransf_1"/>
    <property type="match status" value="1"/>
</dbReference>
<dbReference type="InterPro" id="IPR043690">
    <property type="entry name" value="RimI"/>
</dbReference>
<dbReference type="SUPFAM" id="SSF55729">
    <property type="entry name" value="Acyl-CoA N-acyltransferases (Nat)"/>
    <property type="match status" value="1"/>
</dbReference>
<dbReference type="InterPro" id="IPR006464">
    <property type="entry name" value="AcTrfase_RimI/Ard1"/>
</dbReference>
<dbReference type="STRING" id="152573.SAMN04488051_1184"/>
<protein>
    <recommendedName>
        <fullName evidence="5 6">[Ribosomal protein bS18]-alanine N-acetyltransferase</fullName>
        <ecNumber evidence="5 6">2.3.1.266</ecNumber>
    </recommendedName>
</protein>
<name>A0A1H4G4Z4_ALKAM</name>
<feature type="active site" description="Proton donor" evidence="5">
    <location>
        <position position="115"/>
    </location>
</feature>
<evidence type="ECO:0000313" key="8">
    <source>
        <dbReference type="EMBL" id="SEB04120.1"/>
    </source>
</evidence>
<evidence type="ECO:0000256" key="5">
    <source>
        <dbReference type="HAMAP-Rule" id="MF_02210"/>
    </source>
</evidence>
<dbReference type="RefSeq" id="WP_091345495.1">
    <property type="nucleotide sequence ID" value="NZ_FNRM01000018.1"/>
</dbReference>
<feature type="domain" description="N-acetyltransferase" evidence="7">
    <location>
        <begin position="2"/>
        <end position="147"/>
    </location>
</feature>
<dbReference type="OrthoDB" id="9796919at2"/>
<evidence type="ECO:0000256" key="4">
    <source>
        <dbReference type="ARBA" id="ARBA00023315"/>
    </source>
</evidence>
<comment type="caution">
    <text evidence="5">Lacks conserved residue(s) required for the propagation of feature annotation.</text>
</comment>
<feature type="binding site" evidence="5">
    <location>
        <position position="108"/>
    </location>
    <ligand>
        <name>acetyl-CoA</name>
        <dbReference type="ChEBI" id="CHEBI:57288"/>
    </ligand>
</feature>
<evidence type="ECO:0000259" key="7">
    <source>
        <dbReference type="PROSITE" id="PS51186"/>
    </source>
</evidence>
<dbReference type="Gene3D" id="3.40.630.30">
    <property type="match status" value="1"/>
</dbReference>
<keyword evidence="4 5" id="KW-0012">Acyltransferase</keyword>
<dbReference type="EMBL" id="FNRM01000018">
    <property type="protein sequence ID" value="SEB04120.1"/>
    <property type="molecule type" value="Genomic_DNA"/>
</dbReference>
<comment type="catalytic activity">
    <reaction evidence="5 6">
        <text>N-terminal L-alanyl-[ribosomal protein bS18] + acetyl-CoA = N-terminal N(alpha)-acetyl-L-alanyl-[ribosomal protein bS18] + CoA + H(+)</text>
        <dbReference type="Rhea" id="RHEA:43756"/>
        <dbReference type="Rhea" id="RHEA-COMP:10676"/>
        <dbReference type="Rhea" id="RHEA-COMP:10677"/>
        <dbReference type="ChEBI" id="CHEBI:15378"/>
        <dbReference type="ChEBI" id="CHEBI:57287"/>
        <dbReference type="ChEBI" id="CHEBI:57288"/>
        <dbReference type="ChEBI" id="CHEBI:64718"/>
        <dbReference type="ChEBI" id="CHEBI:83683"/>
        <dbReference type="EC" id="2.3.1.266"/>
    </reaction>
</comment>
<dbReference type="InterPro" id="IPR000182">
    <property type="entry name" value="GNAT_dom"/>
</dbReference>
<comment type="subcellular location">
    <subcellularLocation>
        <location evidence="5 6">Cytoplasm</location>
    </subcellularLocation>
</comment>
<proteinExistence type="inferred from homology"/>
<dbReference type="PANTHER" id="PTHR43420">
    <property type="entry name" value="ACETYLTRANSFERASE"/>
    <property type="match status" value="1"/>
</dbReference>
<accession>A0A1H4G4Z4</accession>
<evidence type="ECO:0000256" key="6">
    <source>
        <dbReference type="RuleBase" id="RU363094"/>
    </source>
</evidence>
<gene>
    <name evidence="5" type="primary">rimI</name>
    <name evidence="8" type="ORF">SAMN04488051_1184</name>
</gene>
<sequence length="149" mass="16616">MLTIKPLTAAQLPDILSIEQQAAFAPWSLALFESCLAEDYFNFVLWDKDKLCGYYLAQQVLDEASLFNIVVAPAEQGKGFGRTLLQHMLQQAKQQYCHQVWLEVRASNTAAIALYQSAGFELTGRRKNYYQSSAGADDALVMSLKLSVS</sequence>
<comment type="similarity">
    <text evidence="1 5 6">Belongs to the acetyltransferase family. RimI subfamily.</text>
</comment>
<dbReference type="AlphaFoldDB" id="A0A1H4G4Z4"/>
<dbReference type="Proteomes" id="UP000198773">
    <property type="component" value="Unassembled WGS sequence"/>
</dbReference>
<dbReference type="HAMAP" id="MF_02210">
    <property type="entry name" value="RimI"/>
    <property type="match status" value="1"/>
</dbReference>
<dbReference type="GO" id="GO:0008999">
    <property type="term" value="F:protein-N-terminal-alanine acetyltransferase activity"/>
    <property type="evidence" value="ECO:0007669"/>
    <property type="project" value="UniProtKB-UniRule"/>
</dbReference>
<reference evidence="8 9" key="1">
    <citation type="submission" date="2016-10" db="EMBL/GenBank/DDBJ databases">
        <authorList>
            <person name="de Groot N.N."/>
        </authorList>
    </citation>
    <scope>NUCLEOTIDE SEQUENCE [LARGE SCALE GENOMIC DNA]</scope>
    <source>
        <strain evidence="8 9">CGMCC 1.3430</strain>
    </source>
</reference>
<organism evidence="8 9">
    <name type="scientific">Alkalimonas amylolytica</name>
    <dbReference type="NCBI Taxonomy" id="152573"/>
    <lineage>
        <taxon>Bacteria</taxon>
        <taxon>Pseudomonadati</taxon>
        <taxon>Pseudomonadota</taxon>
        <taxon>Gammaproteobacteria</taxon>
        <taxon>Alkalimonas</taxon>
    </lineage>
</organism>
<dbReference type="EC" id="2.3.1.266" evidence="5 6"/>
<keyword evidence="3 5" id="KW-0808">Transferase</keyword>
<dbReference type="PROSITE" id="PS51186">
    <property type="entry name" value="GNAT"/>
    <property type="match status" value="1"/>
</dbReference>
<dbReference type="GO" id="GO:0005737">
    <property type="term" value="C:cytoplasm"/>
    <property type="evidence" value="ECO:0007669"/>
    <property type="project" value="UniProtKB-SubCell"/>
</dbReference>
<dbReference type="NCBIfam" id="TIGR01575">
    <property type="entry name" value="rimI"/>
    <property type="match status" value="1"/>
</dbReference>
<evidence type="ECO:0000313" key="9">
    <source>
        <dbReference type="Proteomes" id="UP000198773"/>
    </source>
</evidence>
<evidence type="ECO:0000256" key="2">
    <source>
        <dbReference type="ARBA" id="ARBA00022490"/>
    </source>
</evidence>
<keyword evidence="2 5" id="KW-0963">Cytoplasm</keyword>
<evidence type="ECO:0000256" key="1">
    <source>
        <dbReference type="ARBA" id="ARBA00005395"/>
    </source>
</evidence>
<keyword evidence="9" id="KW-1185">Reference proteome</keyword>
<evidence type="ECO:0000256" key="3">
    <source>
        <dbReference type="ARBA" id="ARBA00022679"/>
    </source>
</evidence>
<feature type="active site" description="Proton acceptor" evidence="5">
    <location>
        <position position="103"/>
    </location>
</feature>
<dbReference type="CDD" id="cd04301">
    <property type="entry name" value="NAT_SF"/>
    <property type="match status" value="1"/>
</dbReference>